<keyword evidence="2" id="KW-1185">Reference proteome</keyword>
<name>A0AAN7S039_MYCAM</name>
<dbReference type="EMBL" id="JAUNZN010000002">
    <property type="protein sequence ID" value="KAK4827359.1"/>
    <property type="molecule type" value="Genomic_DNA"/>
</dbReference>
<gene>
    <name evidence="1" type="ORF">QYF61_017284</name>
</gene>
<dbReference type="Proteomes" id="UP001333110">
    <property type="component" value="Unassembled WGS sequence"/>
</dbReference>
<evidence type="ECO:0000313" key="2">
    <source>
        <dbReference type="Proteomes" id="UP001333110"/>
    </source>
</evidence>
<protein>
    <submittedName>
        <fullName evidence="1">Uncharacterized protein</fullName>
    </submittedName>
</protein>
<evidence type="ECO:0000313" key="1">
    <source>
        <dbReference type="EMBL" id="KAK4827359.1"/>
    </source>
</evidence>
<dbReference type="AlphaFoldDB" id="A0AAN7S039"/>
<comment type="caution">
    <text evidence="1">The sequence shown here is derived from an EMBL/GenBank/DDBJ whole genome shotgun (WGS) entry which is preliminary data.</text>
</comment>
<organism evidence="1 2">
    <name type="scientific">Mycteria americana</name>
    <name type="common">Wood stork</name>
    <dbReference type="NCBI Taxonomy" id="33587"/>
    <lineage>
        <taxon>Eukaryota</taxon>
        <taxon>Metazoa</taxon>
        <taxon>Chordata</taxon>
        <taxon>Craniata</taxon>
        <taxon>Vertebrata</taxon>
        <taxon>Euteleostomi</taxon>
        <taxon>Archelosauria</taxon>
        <taxon>Archosauria</taxon>
        <taxon>Dinosauria</taxon>
        <taxon>Saurischia</taxon>
        <taxon>Theropoda</taxon>
        <taxon>Coelurosauria</taxon>
        <taxon>Aves</taxon>
        <taxon>Neognathae</taxon>
        <taxon>Neoaves</taxon>
        <taxon>Aequornithes</taxon>
        <taxon>Ciconiiformes</taxon>
        <taxon>Ciconiidae</taxon>
        <taxon>Mycteria</taxon>
    </lineage>
</organism>
<sequence>MGAALNPLIAKPVSMFGIALTQVQDLALGLVELHEVRMGPPLKPVKVPLDGISSLLESPSLHPQDPAAENQELLPALLLLQCPPSRNVKPQMMKGLVLLSEQQSAVEFGLARPCKQFACRWCVHQHRSMGYGSGMREDDETSPQSHNPHIPLTAFLITTYMSNWKK</sequence>
<accession>A0AAN7S039</accession>
<reference evidence="1 2" key="1">
    <citation type="journal article" date="2023" name="J. Hered.">
        <title>Chromosome-level genome of the wood stork (Mycteria americana) provides insight into avian chromosome evolution.</title>
        <authorList>
            <person name="Flamio R. Jr."/>
            <person name="Ramstad K.M."/>
        </authorList>
    </citation>
    <scope>NUCLEOTIDE SEQUENCE [LARGE SCALE GENOMIC DNA]</scope>
    <source>
        <strain evidence="1">JAX WOST 10</strain>
    </source>
</reference>
<proteinExistence type="predicted"/>